<dbReference type="RefSeq" id="WP_212706000.1">
    <property type="nucleotide sequence ID" value="NZ_CP073581.1"/>
</dbReference>
<keyword evidence="2" id="KW-1185">Reference proteome</keyword>
<evidence type="ECO:0000313" key="2">
    <source>
        <dbReference type="Proteomes" id="UP000683291"/>
    </source>
</evidence>
<dbReference type="KEGG" id="sual:KDD17_07690"/>
<sequence length="201" mass="21033">MLDTQTRKSTRGRGALHGQRILILGASDGFGRAMARAFAGSGAKVIAADTDAAALDRVDRAIPLALNGAPEDALRRVGRKWGEARLDAVLNLMPLRAPRQIDQNIAVLQGIVQGFMPALTAREGQIITVASRPEQALDVGAGAMVPALRAAQDAFAATLHRDGLSLNLVTVREDAITPARAAVMGLMMGSVGPLTGAELRL</sequence>
<organism evidence="1 2">
    <name type="scientific">Sulfitobacter albidus</name>
    <dbReference type="NCBI Taxonomy" id="2829501"/>
    <lineage>
        <taxon>Bacteria</taxon>
        <taxon>Pseudomonadati</taxon>
        <taxon>Pseudomonadota</taxon>
        <taxon>Alphaproteobacteria</taxon>
        <taxon>Rhodobacterales</taxon>
        <taxon>Roseobacteraceae</taxon>
        <taxon>Sulfitobacter</taxon>
    </lineage>
</organism>
<dbReference type="InterPro" id="IPR002347">
    <property type="entry name" value="SDR_fam"/>
</dbReference>
<dbReference type="SUPFAM" id="SSF51735">
    <property type="entry name" value="NAD(P)-binding Rossmann-fold domains"/>
    <property type="match status" value="1"/>
</dbReference>
<name>A0A975PNF7_9RHOB</name>
<evidence type="ECO:0000313" key="1">
    <source>
        <dbReference type="EMBL" id="QUJ77807.1"/>
    </source>
</evidence>
<dbReference type="InterPro" id="IPR036291">
    <property type="entry name" value="NAD(P)-bd_dom_sf"/>
</dbReference>
<dbReference type="Pfam" id="PF00106">
    <property type="entry name" value="adh_short"/>
    <property type="match status" value="1"/>
</dbReference>
<gene>
    <name evidence="1" type="ORF">KDD17_07690</name>
</gene>
<accession>A0A975PNF7</accession>
<dbReference type="EMBL" id="CP073581">
    <property type="protein sequence ID" value="QUJ77807.1"/>
    <property type="molecule type" value="Genomic_DNA"/>
</dbReference>
<dbReference type="Proteomes" id="UP000683291">
    <property type="component" value="Chromosome 1"/>
</dbReference>
<dbReference type="Gene3D" id="3.40.50.720">
    <property type="entry name" value="NAD(P)-binding Rossmann-like Domain"/>
    <property type="match status" value="1"/>
</dbReference>
<reference evidence="1" key="1">
    <citation type="submission" date="2021-04" db="EMBL/GenBank/DDBJ databases">
        <title>Complete genome sequence for Sulfitobacter sp. strain JK7-1.</title>
        <authorList>
            <person name="Park S.-J."/>
        </authorList>
    </citation>
    <scope>NUCLEOTIDE SEQUENCE</scope>
    <source>
        <strain evidence="1">JK7-1</strain>
    </source>
</reference>
<proteinExistence type="predicted"/>
<dbReference type="AlphaFoldDB" id="A0A975PNF7"/>
<protein>
    <submittedName>
        <fullName evidence="1">SDR family NAD(P)-dependent oxidoreductase</fullName>
    </submittedName>
</protein>